<evidence type="ECO:0000313" key="1">
    <source>
        <dbReference type="EMBL" id="RIA78896.1"/>
    </source>
</evidence>
<dbReference type="Proteomes" id="UP000265703">
    <property type="component" value="Unassembled WGS sequence"/>
</dbReference>
<evidence type="ECO:0000313" key="2">
    <source>
        <dbReference type="Proteomes" id="UP000265703"/>
    </source>
</evidence>
<dbReference type="EMBL" id="QKYT01001859">
    <property type="protein sequence ID" value="RIA78896.1"/>
    <property type="molecule type" value="Genomic_DNA"/>
</dbReference>
<keyword evidence="2" id="KW-1185">Reference proteome</keyword>
<proteinExistence type="predicted"/>
<evidence type="ECO:0008006" key="3">
    <source>
        <dbReference type="Google" id="ProtNLM"/>
    </source>
</evidence>
<comment type="caution">
    <text evidence="1">The sequence shown here is derived from an EMBL/GenBank/DDBJ whole genome shotgun (WGS) entry which is preliminary data.</text>
</comment>
<gene>
    <name evidence="1" type="ORF">C1645_795213</name>
</gene>
<dbReference type="InterPro" id="IPR012337">
    <property type="entry name" value="RNaseH-like_sf"/>
</dbReference>
<dbReference type="OrthoDB" id="2441357at2759"/>
<organism evidence="1 2">
    <name type="scientific">Glomus cerebriforme</name>
    <dbReference type="NCBI Taxonomy" id="658196"/>
    <lineage>
        <taxon>Eukaryota</taxon>
        <taxon>Fungi</taxon>
        <taxon>Fungi incertae sedis</taxon>
        <taxon>Mucoromycota</taxon>
        <taxon>Glomeromycotina</taxon>
        <taxon>Glomeromycetes</taxon>
        <taxon>Glomerales</taxon>
        <taxon>Glomeraceae</taxon>
        <taxon>Glomus</taxon>
    </lineage>
</organism>
<sequence>MKLKSIKKYLAVYACSTASERLFSDSGNLLTVKRARTSPALFKRIIFLKRNGKHLDSIHPPASNV</sequence>
<dbReference type="AlphaFoldDB" id="A0A397S268"/>
<accession>A0A397S268</accession>
<name>A0A397S268_9GLOM</name>
<reference evidence="1 2" key="1">
    <citation type="submission" date="2018-06" db="EMBL/GenBank/DDBJ databases">
        <title>Comparative genomics reveals the genomic features of Rhizophagus irregularis, R. cerebriforme, R. diaphanum and Gigaspora rosea, and their symbiotic lifestyle signature.</title>
        <authorList>
            <person name="Morin E."/>
            <person name="San Clemente H."/>
            <person name="Chen E.C.H."/>
            <person name="De La Providencia I."/>
            <person name="Hainaut M."/>
            <person name="Kuo A."/>
            <person name="Kohler A."/>
            <person name="Murat C."/>
            <person name="Tang N."/>
            <person name="Roy S."/>
            <person name="Loubradou J."/>
            <person name="Henrissat B."/>
            <person name="Grigoriev I.V."/>
            <person name="Corradi N."/>
            <person name="Roux C."/>
            <person name="Martin F.M."/>
        </authorList>
    </citation>
    <scope>NUCLEOTIDE SEQUENCE [LARGE SCALE GENOMIC DNA]</scope>
    <source>
        <strain evidence="1 2">DAOM 227022</strain>
    </source>
</reference>
<protein>
    <recommendedName>
        <fullName evidence="3">HAT C-terminal dimerisation domain-containing protein</fullName>
    </recommendedName>
</protein>
<dbReference type="SUPFAM" id="SSF53098">
    <property type="entry name" value="Ribonuclease H-like"/>
    <property type="match status" value="1"/>
</dbReference>